<evidence type="ECO:0000313" key="17">
    <source>
        <dbReference type="Proteomes" id="UP000265140"/>
    </source>
</evidence>
<keyword evidence="7 13" id="KW-0303">Gap junction</keyword>
<evidence type="ECO:0000256" key="13">
    <source>
        <dbReference type="RuleBase" id="RU367063"/>
    </source>
</evidence>
<dbReference type="PROSITE" id="PS50021">
    <property type="entry name" value="CH"/>
    <property type="match status" value="1"/>
</dbReference>
<dbReference type="SMART" id="SM00033">
    <property type="entry name" value="CH"/>
    <property type="match status" value="1"/>
</dbReference>
<dbReference type="GO" id="GO:0005737">
    <property type="term" value="C:cytoplasm"/>
    <property type="evidence" value="ECO:0007669"/>
    <property type="project" value="UniProtKB-UniRule"/>
</dbReference>
<feature type="domain" description="Calponin-homology (CH)" evidence="15">
    <location>
        <begin position="296"/>
        <end position="401"/>
    </location>
</feature>
<dbReference type="InParanoid" id="A0A6Q2ZIE8"/>
<dbReference type="PANTHER" id="PTHR23167:SF18">
    <property type="entry name" value="CYTOSPIN-A"/>
    <property type="match status" value="1"/>
</dbReference>
<evidence type="ECO:0000256" key="8">
    <source>
        <dbReference type="ARBA" id="ARBA00022949"/>
    </source>
</evidence>
<accession>A0A6Q2ZIE8</accession>
<dbReference type="InterPro" id="IPR001715">
    <property type="entry name" value="CH_dom"/>
</dbReference>
<evidence type="ECO:0000256" key="2">
    <source>
        <dbReference type="ARBA" id="ARBA00009452"/>
    </source>
</evidence>
<dbReference type="GeneTree" id="ENSGT00940000153592"/>
<feature type="region of interest" description="Disordered" evidence="14">
    <location>
        <begin position="1"/>
        <end position="23"/>
    </location>
</feature>
<dbReference type="FunFam" id="1.10.418.10:FF:000020">
    <property type="entry name" value="Cytospin-A isoform 1"/>
    <property type="match status" value="1"/>
</dbReference>
<evidence type="ECO:0000256" key="12">
    <source>
        <dbReference type="ARBA" id="ARBA00025131"/>
    </source>
</evidence>
<evidence type="ECO:0000256" key="7">
    <source>
        <dbReference type="ARBA" id="ARBA00022868"/>
    </source>
</evidence>
<dbReference type="Ensembl" id="ENSELUT00000047552.2">
    <property type="protein sequence ID" value="ENSELUP00000078354.2"/>
    <property type="gene ID" value="ENSELUG00000028067.2"/>
</dbReference>
<sequence>MSAMTDMTTTQQKAVSTQRAAVNQTERITQTERAEWHQFQCDLQVAVSVADRLRLEAEETLGTLQQSHRDVEGQLARAHSRQQDTERELESLKAEHTEACQKLSALALEHQQVKAELDTLRQSGRETERPPAEDLSTAEVSDGTLRADSEREADGEKAVESERGLVQSPENELKGKGVAETYLRNLAAAGEKGCVLRDPRKIVMMTERSRSLCRLPLANESLPAQNGSSQTTTSATLPLCKKEEPAKGRRMDHTLQRQESWSSFYSKKHMEDQNTDPFFLFRPQDGFSMLLRRHGGSRRNSLLRWCQSRTQGYKHVEITNFSSSWEDGLAFCAVYHTYLPTHIPFTSLSPEDKKENLGLAFQTGESVGIPATLTVEEMLKPDGPDWQRVLGYVESMFRHFEM</sequence>
<dbReference type="InterPro" id="IPR036872">
    <property type="entry name" value="CH_dom_sf"/>
</dbReference>
<evidence type="ECO:0000256" key="9">
    <source>
        <dbReference type="ARBA" id="ARBA00023054"/>
    </source>
</evidence>
<comment type="similarity">
    <text evidence="2 13">Belongs to the cytospin-A family.</text>
</comment>
<keyword evidence="5 13" id="KW-0963">Cytoplasm</keyword>
<evidence type="ECO:0000259" key="15">
    <source>
        <dbReference type="PROSITE" id="PS50021"/>
    </source>
</evidence>
<comment type="subunit">
    <text evidence="3 13">May interact with both microtubules and actin cytoskeleton.</text>
</comment>
<feature type="compositionally biased region" description="Basic and acidic residues" evidence="14">
    <location>
        <begin position="145"/>
        <end position="163"/>
    </location>
</feature>
<proteinExistence type="inferred from homology"/>
<organism evidence="16 17">
    <name type="scientific">Esox lucius</name>
    <name type="common">Northern pike</name>
    <dbReference type="NCBI Taxonomy" id="8010"/>
    <lineage>
        <taxon>Eukaryota</taxon>
        <taxon>Metazoa</taxon>
        <taxon>Chordata</taxon>
        <taxon>Craniata</taxon>
        <taxon>Vertebrata</taxon>
        <taxon>Euteleostomi</taxon>
        <taxon>Actinopterygii</taxon>
        <taxon>Neopterygii</taxon>
        <taxon>Teleostei</taxon>
        <taxon>Protacanthopterygii</taxon>
        <taxon>Esociformes</taxon>
        <taxon>Esocidae</taxon>
        <taxon>Esox</taxon>
    </lineage>
</organism>
<dbReference type="GO" id="GO:0051301">
    <property type="term" value="P:cell division"/>
    <property type="evidence" value="ECO:0007669"/>
    <property type="project" value="UniProtKB-UniRule"/>
</dbReference>
<evidence type="ECO:0000256" key="11">
    <source>
        <dbReference type="ARBA" id="ARBA00023306"/>
    </source>
</evidence>
<comment type="subcellular location">
    <subcellularLocation>
        <location evidence="1 13">Cytoplasm</location>
        <location evidence="1 13">Cytoskeleton</location>
        <location evidence="1 13">Spindle</location>
    </subcellularLocation>
    <subcellularLocation>
        <location evidence="13">Cytoplasm</location>
        <location evidence="13">Cytoskeleton</location>
    </subcellularLocation>
    <subcellularLocation>
        <location evidence="13">Cell junction</location>
        <location evidence="13">Gap junction</location>
    </subcellularLocation>
</comment>
<keyword evidence="9" id="KW-0175">Coiled coil</keyword>
<dbReference type="Pfam" id="PF00307">
    <property type="entry name" value="CH"/>
    <property type="match status" value="1"/>
</dbReference>
<dbReference type="InterPro" id="IPR050540">
    <property type="entry name" value="F-actin_Monoox_Mical"/>
</dbReference>
<dbReference type="OMA" id="IVMMTER"/>
<evidence type="ECO:0000256" key="5">
    <source>
        <dbReference type="ARBA" id="ARBA00022490"/>
    </source>
</evidence>
<keyword evidence="11 13" id="KW-0131">Cell cycle</keyword>
<evidence type="ECO:0000256" key="1">
    <source>
        <dbReference type="ARBA" id="ARBA00004186"/>
    </source>
</evidence>
<dbReference type="AlphaFoldDB" id="A0A6Q2ZIE8"/>
<comment type="function">
    <text evidence="12 13">Involved in cytokinesis and spindle organization. May play a role in actin cytoskeleton organization and microtubule stabilization and hence required for proper cell adhesion and migration.</text>
</comment>
<dbReference type="Bgee" id="ENSELUG00000028067">
    <property type="expression patterns" value="Expressed in ovary and 8 other cell types or tissues"/>
</dbReference>
<feature type="region of interest" description="Disordered" evidence="14">
    <location>
        <begin position="121"/>
        <end position="173"/>
    </location>
</feature>
<reference evidence="16" key="3">
    <citation type="submission" date="2025-08" db="UniProtKB">
        <authorList>
            <consortium name="Ensembl"/>
        </authorList>
    </citation>
    <scope>IDENTIFICATION</scope>
</reference>
<evidence type="ECO:0000313" key="16">
    <source>
        <dbReference type="Ensembl" id="ENSELUP00000078354.2"/>
    </source>
</evidence>
<dbReference type="GO" id="GO:0005921">
    <property type="term" value="C:gap junction"/>
    <property type="evidence" value="ECO:0007669"/>
    <property type="project" value="UniProtKB-SubCell"/>
</dbReference>
<reference evidence="17" key="1">
    <citation type="journal article" date="2014" name="PLoS ONE">
        <title>The genome and linkage map of the northern pike (Esox lucius): conserved synteny revealed between the salmonid sister group and the Neoteleostei.</title>
        <authorList>
            <person name="Rondeau E.B."/>
            <person name="Minkley D.R."/>
            <person name="Leong J.S."/>
            <person name="Messmer A.M."/>
            <person name="Jantzen J.R."/>
            <person name="von Schalburg K.R."/>
            <person name="Lemon C."/>
            <person name="Bird N.H."/>
            <person name="Koop B.F."/>
        </authorList>
    </citation>
    <scope>NUCLEOTIDE SEQUENCE</scope>
</reference>
<evidence type="ECO:0000256" key="4">
    <source>
        <dbReference type="ARBA" id="ARBA00015657"/>
    </source>
</evidence>
<keyword evidence="6 13" id="KW-0132">Cell division</keyword>
<keyword evidence="17" id="KW-1185">Reference proteome</keyword>
<feature type="compositionally biased region" description="Basic and acidic residues" evidence="14">
    <location>
        <begin position="121"/>
        <end position="132"/>
    </location>
</feature>
<dbReference type="SUPFAM" id="SSF47576">
    <property type="entry name" value="Calponin-homology domain, CH-domain"/>
    <property type="match status" value="1"/>
</dbReference>
<dbReference type="GO" id="GO:0005819">
    <property type="term" value="C:spindle"/>
    <property type="evidence" value="ECO:0007669"/>
    <property type="project" value="UniProtKB-SubCell"/>
</dbReference>
<protein>
    <recommendedName>
        <fullName evidence="4 13">Cytospin-A</fullName>
    </recommendedName>
</protein>
<reference evidence="16" key="2">
    <citation type="submission" date="2020-02" db="EMBL/GenBank/DDBJ databases">
        <title>Esox lucius (northern pike) genome, fEsoLuc1, primary haplotype.</title>
        <authorList>
            <person name="Myers G."/>
            <person name="Karagic N."/>
            <person name="Meyer A."/>
            <person name="Pippel M."/>
            <person name="Reichard M."/>
            <person name="Winkler S."/>
            <person name="Tracey A."/>
            <person name="Sims Y."/>
            <person name="Howe K."/>
            <person name="Rhie A."/>
            <person name="Formenti G."/>
            <person name="Durbin R."/>
            <person name="Fedrigo O."/>
            <person name="Jarvis E.D."/>
        </authorList>
    </citation>
    <scope>NUCLEOTIDE SEQUENCE [LARGE SCALE GENOMIC DNA]</scope>
</reference>
<evidence type="ECO:0000256" key="10">
    <source>
        <dbReference type="ARBA" id="ARBA00023212"/>
    </source>
</evidence>
<evidence type="ECO:0000256" key="6">
    <source>
        <dbReference type="ARBA" id="ARBA00022618"/>
    </source>
</evidence>
<keyword evidence="10 13" id="KW-0206">Cytoskeleton</keyword>
<dbReference type="PANTHER" id="PTHR23167">
    <property type="entry name" value="CALPONIN HOMOLOGY DOMAIN-CONTAINING PROTEIN DDB_G0272472-RELATED"/>
    <property type="match status" value="1"/>
</dbReference>
<keyword evidence="8 13" id="KW-0965">Cell junction</keyword>
<dbReference type="Proteomes" id="UP000265140">
    <property type="component" value="Chromosome 18"/>
</dbReference>
<evidence type="ECO:0000256" key="14">
    <source>
        <dbReference type="SAM" id="MobiDB-lite"/>
    </source>
</evidence>
<reference evidence="16" key="4">
    <citation type="submission" date="2025-09" db="UniProtKB">
        <authorList>
            <consortium name="Ensembl"/>
        </authorList>
    </citation>
    <scope>IDENTIFICATION</scope>
</reference>
<dbReference type="Gene3D" id="1.10.418.10">
    <property type="entry name" value="Calponin-like domain"/>
    <property type="match status" value="1"/>
</dbReference>
<evidence type="ECO:0000256" key="3">
    <source>
        <dbReference type="ARBA" id="ARBA00011235"/>
    </source>
</evidence>
<name>A0A6Q2ZIE8_ESOLU</name>